<dbReference type="EMBL" id="VSSQ01039821">
    <property type="protein sequence ID" value="MPM92949.1"/>
    <property type="molecule type" value="Genomic_DNA"/>
</dbReference>
<proteinExistence type="predicted"/>
<name>A0A645DUI6_9ZZZZ</name>
<feature type="compositionally biased region" description="Basic and acidic residues" evidence="1">
    <location>
        <begin position="170"/>
        <end position="183"/>
    </location>
</feature>
<evidence type="ECO:0000313" key="2">
    <source>
        <dbReference type="EMBL" id="MPM92949.1"/>
    </source>
</evidence>
<accession>A0A645DUI6</accession>
<organism evidence="2">
    <name type="scientific">bioreactor metagenome</name>
    <dbReference type="NCBI Taxonomy" id="1076179"/>
    <lineage>
        <taxon>unclassified sequences</taxon>
        <taxon>metagenomes</taxon>
        <taxon>ecological metagenomes</taxon>
    </lineage>
</organism>
<sequence>MLGLEIGENFQWLALLQRQVFLTTDAPAALALGLQQKHVIAVEVRTYASLIGSKADHQIIEARLGHKAELLQQLMRLGVMHVHALHQHRPARLGQCRQAATGQRAVAELPVVAFELLDQARLHAILARHGQQSGARNRGLEAGNGLAHQQGLFVPVAAHELRGGKSTQQGERRIDVHESSPAF</sequence>
<reference evidence="2" key="1">
    <citation type="submission" date="2019-08" db="EMBL/GenBank/DDBJ databases">
        <authorList>
            <person name="Kucharzyk K."/>
            <person name="Murdoch R.W."/>
            <person name="Higgins S."/>
            <person name="Loffler F."/>
        </authorList>
    </citation>
    <scope>NUCLEOTIDE SEQUENCE</scope>
</reference>
<dbReference type="AlphaFoldDB" id="A0A645DUI6"/>
<evidence type="ECO:0000256" key="1">
    <source>
        <dbReference type="SAM" id="MobiDB-lite"/>
    </source>
</evidence>
<protein>
    <submittedName>
        <fullName evidence="2">Uncharacterized protein</fullName>
    </submittedName>
</protein>
<comment type="caution">
    <text evidence="2">The sequence shown here is derived from an EMBL/GenBank/DDBJ whole genome shotgun (WGS) entry which is preliminary data.</text>
</comment>
<gene>
    <name evidence="2" type="ORF">SDC9_140085</name>
</gene>
<feature type="region of interest" description="Disordered" evidence="1">
    <location>
        <begin position="162"/>
        <end position="183"/>
    </location>
</feature>